<dbReference type="EMBL" id="JBHSNP010000029">
    <property type="protein sequence ID" value="MFC5604842.1"/>
    <property type="molecule type" value="Genomic_DNA"/>
</dbReference>
<sequence length="102" mass="11852">MSSKKQETYKPDPRFKIAHKEALIGIALAIFNFIWWYGFAYGLGSRPPEEYTYILGLPDWFFYSCVVGFILMCVIVIIITKFVLKEVPLDAEYTTEEESQKP</sequence>
<name>A0ABW0U0S2_9BACL</name>
<reference evidence="3" key="1">
    <citation type="journal article" date="2019" name="Int. J. Syst. Evol. Microbiol.">
        <title>The Global Catalogue of Microorganisms (GCM) 10K type strain sequencing project: providing services to taxonomists for standard genome sequencing and annotation.</title>
        <authorList>
            <consortium name="The Broad Institute Genomics Platform"/>
            <consortium name="The Broad Institute Genome Sequencing Center for Infectious Disease"/>
            <person name="Wu L."/>
            <person name="Ma J."/>
        </authorList>
    </citation>
    <scope>NUCLEOTIDE SEQUENCE [LARGE SCALE GENOMIC DNA]</scope>
    <source>
        <strain evidence="3">KACC 11299</strain>
    </source>
</reference>
<accession>A0ABW0U0S2</accession>
<evidence type="ECO:0000256" key="1">
    <source>
        <dbReference type="SAM" id="Phobius"/>
    </source>
</evidence>
<gene>
    <name evidence="2" type="ORF">ACFPTP_16520</name>
</gene>
<dbReference type="RefSeq" id="WP_381447074.1">
    <property type="nucleotide sequence ID" value="NZ_JBHSNP010000029.1"/>
</dbReference>
<organism evidence="2 3">
    <name type="scientific">Sporosarcina koreensis</name>
    <dbReference type="NCBI Taxonomy" id="334735"/>
    <lineage>
        <taxon>Bacteria</taxon>
        <taxon>Bacillati</taxon>
        <taxon>Bacillota</taxon>
        <taxon>Bacilli</taxon>
        <taxon>Bacillales</taxon>
        <taxon>Caryophanaceae</taxon>
        <taxon>Sporosarcina</taxon>
    </lineage>
</organism>
<feature type="transmembrane region" description="Helical" evidence="1">
    <location>
        <begin position="60"/>
        <end position="84"/>
    </location>
</feature>
<dbReference type="PANTHER" id="PTHR39174:SF1">
    <property type="entry name" value="INNER MEMBRANE PROTEIN"/>
    <property type="match status" value="1"/>
</dbReference>
<keyword evidence="1" id="KW-0812">Transmembrane</keyword>
<evidence type="ECO:0000313" key="2">
    <source>
        <dbReference type="EMBL" id="MFC5604842.1"/>
    </source>
</evidence>
<keyword evidence="1" id="KW-1133">Transmembrane helix</keyword>
<dbReference type="InterPro" id="IPR010398">
    <property type="entry name" value="DUF997"/>
</dbReference>
<keyword evidence="3" id="KW-1185">Reference proteome</keyword>
<proteinExistence type="predicted"/>
<protein>
    <submittedName>
        <fullName evidence="2">YhdT family protein</fullName>
    </submittedName>
</protein>
<dbReference type="Proteomes" id="UP001596071">
    <property type="component" value="Unassembled WGS sequence"/>
</dbReference>
<comment type="caution">
    <text evidence="2">The sequence shown here is derived from an EMBL/GenBank/DDBJ whole genome shotgun (WGS) entry which is preliminary data.</text>
</comment>
<keyword evidence="1" id="KW-0472">Membrane</keyword>
<feature type="transmembrane region" description="Helical" evidence="1">
    <location>
        <begin position="21"/>
        <end position="40"/>
    </location>
</feature>
<dbReference type="PANTHER" id="PTHR39174">
    <property type="entry name" value="INNER MEMBRANE PROTEIN-RELATED"/>
    <property type="match status" value="1"/>
</dbReference>
<evidence type="ECO:0000313" key="3">
    <source>
        <dbReference type="Proteomes" id="UP001596071"/>
    </source>
</evidence>
<dbReference type="Pfam" id="PF06196">
    <property type="entry name" value="DUF997"/>
    <property type="match status" value="1"/>
</dbReference>